<proteinExistence type="inferred from homology"/>
<dbReference type="Pfam" id="PF02391">
    <property type="entry name" value="MoaE"/>
    <property type="match status" value="1"/>
</dbReference>
<dbReference type="AlphaFoldDB" id="A0A4R7AYP8"/>
<reference evidence="12 13" key="1">
    <citation type="submission" date="2019-03" db="EMBL/GenBank/DDBJ databases">
        <title>Genomic Encyclopedia of Type Strains, Phase III (KMG-III): the genomes of soil and plant-associated and newly described type strains.</title>
        <authorList>
            <person name="Whitman W."/>
        </authorList>
    </citation>
    <scope>NUCLEOTIDE SEQUENCE [LARGE SCALE GENOMIC DNA]</scope>
    <source>
        <strain evidence="12 13">CECT 8976</strain>
    </source>
</reference>
<dbReference type="EMBL" id="SNZP01000015">
    <property type="protein sequence ID" value="TDR73059.1"/>
    <property type="molecule type" value="Genomic_DNA"/>
</dbReference>
<evidence type="ECO:0000256" key="1">
    <source>
        <dbReference type="ARBA" id="ARBA00005046"/>
    </source>
</evidence>
<dbReference type="UniPathway" id="UPA00344"/>
<evidence type="ECO:0000256" key="9">
    <source>
        <dbReference type="ARBA" id="ARBA00030781"/>
    </source>
</evidence>
<evidence type="ECO:0000313" key="13">
    <source>
        <dbReference type="Proteomes" id="UP000295611"/>
    </source>
</evidence>
<evidence type="ECO:0000256" key="6">
    <source>
        <dbReference type="ARBA" id="ARBA00026066"/>
    </source>
</evidence>
<comment type="subunit">
    <text evidence="6">Heterotetramer of 2 MoaD subunits and 2 MoaE subunits. Also stable as homodimer. The enzyme changes between these two forms during catalysis.</text>
</comment>
<dbReference type="Gene3D" id="3.90.1170.40">
    <property type="entry name" value="Molybdopterin biosynthesis MoaE subunit"/>
    <property type="match status" value="1"/>
</dbReference>
<comment type="pathway">
    <text evidence="1">Cofactor biosynthesis; molybdopterin biosynthesis.</text>
</comment>
<organism evidence="12 13">
    <name type="scientific">Paludibacterium purpuratum</name>
    <dbReference type="NCBI Taxonomy" id="1144873"/>
    <lineage>
        <taxon>Bacteria</taxon>
        <taxon>Pseudomonadati</taxon>
        <taxon>Pseudomonadota</taxon>
        <taxon>Betaproteobacteria</taxon>
        <taxon>Neisseriales</taxon>
        <taxon>Chromobacteriaceae</taxon>
        <taxon>Paludibacterium</taxon>
    </lineage>
</organism>
<protein>
    <recommendedName>
        <fullName evidence="4">Molybdopterin synthase catalytic subunit</fullName>
        <ecNumber evidence="3">2.8.1.12</ecNumber>
    </recommendedName>
    <alternativeName>
        <fullName evidence="9">MPT synthase subunit 2</fullName>
    </alternativeName>
    <alternativeName>
        <fullName evidence="7">Molybdenum cofactor biosynthesis protein E</fullName>
    </alternativeName>
    <alternativeName>
        <fullName evidence="8">Molybdopterin-converting factor large subunit</fullName>
    </alternativeName>
    <alternativeName>
        <fullName evidence="10">Molybdopterin-converting factor subunit 2</fullName>
    </alternativeName>
</protein>
<dbReference type="InterPro" id="IPR036563">
    <property type="entry name" value="MoaE_sf"/>
</dbReference>
<comment type="caution">
    <text evidence="12">The sequence shown here is derived from an EMBL/GenBank/DDBJ whole genome shotgun (WGS) entry which is preliminary data.</text>
</comment>
<evidence type="ECO:0000256" key="8">
    <source>
        <dbReference type="ARBA" id="ARBA00030407"/>
    </source>
</evidence>
<dbReference type="GO" id="GO:0006777">
    <property type="term" value="P:Mo-molybdopterin cofactor biosynthetic process"/>
    <property type="evidence" value="ECO:0007669"/>
    <property type="project" value="UniProtKB-KW"/>
</dbReference>
<evidence type="ECO:0000256" key="7">
    <source>
        <dbReference type="ARBA" id="ARBA00029745"/>
    </source>
</evidence>
<evidence type="ECO:0000256" key="10">
    <source>
        <dbReference type="ARBA" id="ARBA00032474"/>
    </source>
</evidence>
<name>A0A4R7AYP8_9NEIS</name>
<evidence type="ECO:0000256" key="2">
    <source>
        <dbReference type="ARBA" id="ARBA00005426"/>
    </source>
</evidence>
<evidence type="ECO:0000313" key="12">
    <source>
        <dbReference type="EMBL" id="TDR73059.1"/>
    </source>
</evidence>
<dbReference type="GO" id="GO:0030366">
    <property type="term" value="F:molybdopterin synthase activity"/>
    <property type="evidence" value="ECO:0007669"/>
    <property type="project" value="UniProtKB-EC"/>
</dbReference>
<sequence>MQLSISVTQAAFDLAVEEARLAAEAGDAGAVVAFVGRVRGQDGPVALASLFLEHYPGVTESEIARIAGEAAARWPLLACRVVHRVGHLLPGEGIVLVLMASSHRQAAFCAAEFLMDYLKTQAPFWKRECFVDGSQHWVEAKATDDDACLRWS</sequence>
<dbReference type="InterPro" id="IPR003448">
    <property type="entry name" value="Mopterin_biosynth_MoaE"/>
</dbReference>
<dbReference type="Proteomes" id="UP000295611">
    <property type="component" value="Unassembled WGS sequence"/>
</dbReference>
<keyword evidence="5" id="KW-0501">Molybdenum cofactor biosynthesis</keyword>
<accession>A0A4R7AYP8</accession>
<dbReference type="EC" id="2.8.1.12" evidence="3"/>
<evidence type="ECO:0000256" key="3">
    <source>
        <dbReference type="ARBA" id="ARBA00011950"/>
    </source>
</evidence>
<evidence type="ECO:0000256" key="4">
    <source>
        <dbReference type="ARBA" id="ARBA00013858"/>
    </source>
</evidence>
<keyword evidence="13" id="KW-1185">Reference proteome</keyword>
<gene>
    <name evidence="12" type="ORF">DFP86_11591</name>
</gene>
<evidence type="ECO:0000256" key="5">
    <source>
        <dbReference type="ARBA" id="ARBA00023150"/>
    </source>
</evidence>
<comment type="catalytic activity">
    <reaction evidence="11">
        <text>2 [molybdopterin-synthase sulfur-carrier protein]-C-terminal-Gly-aminoethanethioate + cyclic pyranopterin phosphate + H2O = molybdopterin + 2 [molybdopterin-synthase sulfur-carrier protein]-C-terminal Gly-Gly + 2 H(+)</text>
        <dbReference type="Rhea" id="RHEA:26333"/>
        <dbReference type="Rhea" id="RHEA-COMP:12202"/>
        <dbReference type="Rhea" id="RHEA-COMP:19907"/>
        <dbReference type="ChEBI" id="CHEBI:15377"/>
        <dbReference type="ChEBI" id="CHEBI:15378"/>
        <dbReference type="ChEBI" id="CHEBI:58698"/>
        <dbReference type="ChEBI" id="CHEBI:59648"/>
        <dbReference type="ChEBI" id="CHEBI:90778"/>
        <dbReference type="ChEBI" id="CHEBI:232372"/>
        <dbReference type="EC" id="2.8.1.12"/>
    </reaction>
</comment>
<dbReference type="RefSeq" id="WP_208108373.1">
    <property type="nucleotide sequence ID" value="NZ_SNZP01000015.1"/>
</dbReference>
<dbReference type="CDD" id="cd00756">
    <property type="entry name" value="MoaE"/>
    <property type="match status" value="1"/>
</dbReference>
<dbReference type="SUPFAM" id="SSF54690">
    <property type="entry name" value="Molybdopterin synthase subunit MoaE"/>
    <property type="match status" value="1"/>
</dbReference>
<dbReference type="PANTHER" id="PTHR23404">
    <property type="entry name" value="MOLYBDOPTERIN SYNTHASE RELATED"/>
    <property type="match status" value="1"/>
</dbReference>
<comment type="similarity">
    <text evidence="2">Belongs to the MoaE family.</text>
</comment>
<evidence type="ECO:0000256" key="11">
    <source>
        <dbReference type="ARBA" id="ARBA00049878"/>
    </source>
</evidence>